<accession>G4XDS7</accession>
<protein>
    <submittedName>
        <fullName evidence="1">Transposable element protein</fullName>
    </submittedName>
</protein>
<dbReference type="EMBL" id="JF787624">
    <property type="protein sequence ID" value="AEP33253.1"/>
    <property type="molecule type" value="mRNA"/>
</dbReference>
<feature type="non-terminal residue" evidence="1">
    <location>
        <position position="1"/>
    </location>
</feature>
<reference evidence="1" key="1">
    <citation type="submission" date="2011-04" db="EMBL/GenBank/DDBJ databases">
        <title>Does Cd toxicity in plants act through DNA methylation and chromatin repatterning mechanisms?</title>
        <authorList>
            <person name="Greco M."/>
            <person name="Chiappetta A."/>
            <person name="Bruno L."/>
            <person name="Bitonti M.B."/>
        </authorList>
    </citation>
    <scope>NUCLEOTIDE SEQUENCE</scope>
</reference>
<proteinExistence type="evidence at transcript level"/>
<dbReference type="AlphaFoldDB" id="G4XDS7"/>
<feature type="non-terminal residue" evidence="1">
    <location>
        <position position="68"/>
    </location>
</feature>
<sequence length="68" mass="7832">YEYRSVHASLPSAFLARALVDCWHTRLGHPHVSIVWQLRLPLLSNKPSFCYACTLRKQSKFHSLPLAL</sequence>
<name>G4XDS7_POSOC</name>
<organism evidence="1">
    <name type="scientific">Posidonia oceanica</name>
    <name type="common">Mediterranean tapeweed</name>
    <dbReference type="NCBI Taxonomy" id="55489"/>
    <lineage>
        <taxon>Eukaryota</taxon>
        <taxon>Viridiplantae</taxon>
        <taxon>Streptophyta</taxon>
        <taxon>Embryophyta</taxon>
        <taxon>Tracheophyta</taxon>
        <taxon>Spermatophyta</taxon>
        <taxon>Magnoliopsida</taxon>
        <taxon>Liliopsida</taxon>
        <taxon>Posidoniaceae</taxon>
        <taxon>Posidonia</taxon>
    </lineage>
</organism>
<evidence type="ECO:0000313" key="1">
    <source>
        <dbReference type="EMBL" id="AEP33253.1"/>
    </source>
</evidence>